<evidence type="ECO:0000313" key="4">
    <source>
        <dbReference type="Proteomes" id="UP000278886"/>
    </source>
</evidence>
<dbReference type="OrthoDB" id="2987348at2"/>
<dbReference type="InterPro" id="IPR029058">
    <property type="entry name" value="AB_hydrolase_fold"/>
</dbReference>
<name>A0A387B7I1_9MICO</name>
<dbReference type="InterPro" id="IPR000073">
    <property type="entry name" value="AB_hydrolase_1"/>
</dbReference>
<dbReference type="GO" id="GO:0016787">
    <property type="term" value="F:hydrolase activity"/>
    <property type="evidence" value="ECO:0007669"/>
    <property type="project" value="UniProtKB-KW"/>
</dbReference>
<dbReference type="PANTHER" id="PTHR43329">
    <property type="entry name" value="EPOXIDE HYDROLASE"/>
    <property type="match status" value="1"/>
</dbReference>
<protein>
    <submittedName>
        <fullName evidence="3">Alpha/beta hydrolase</fullName>
    </submittedName>
</protein>
<dbReference type="Pfam" id="PF00561">
    <property type="entry name" value="Abhydrolase_1"/>
    <property type="match status" value="1"/>
</dbReference>
<dbReference type="SUPFAM" id="SSF53474">
    <property type="entry name" value="alpha/beta-Hydrolases"/>
    <property type="match status" value="1"/>
</dbReference>
<dbReference type="EMBL" id="CP032630">
    <property type="protein sequence ID" value="AYF99622.1"/>
    <property type="molecule type" value="Genomic_DNA"/>
</dbReference>
<dbReference type="RefSeq" id="WP_120764001.1">
    <property type="nucleotide sequence ID" value="NZ_CP032630.1"/>
</dbReference>
<evidence type="ECO:0000259" key="2">
    <source>
        <dbReference type="Pfam" id="PF00561"/>
    </source>
</evidence>
<reference evidence="4" key="1">
    <citation type="submission" date="2018-09" db="EMBL/GenBank/DDBJ databases">
        <title>Genome sequencing of strain 2DFWR-13.</title>
        <authorList>
            <person name="Heo J."/>
            <person name="Kim S.-J."/>
            <person name="Kwon S.-W."/>
        </authorList>
    </citation>
    <scope>NUCLEOTIDE SEQUENCE [LARGE SCALE GENOMIC DNA]</scope>
    <source>
        <strain evidence="4">2DFWR-13</strain>
    </source>
</reference>
<dbReference type="PRINTS" id="PR00111">
    <property type="entry name" value="ABHYDROLASE"/>
</dbReference>
<keyword evidence="4" id="KW-1185">Reference proteome</keyword>
<dbReference type="PRINTS" id="PR00412">
    <property type="entry name" value="EPOXHYDRLASE"/>
</dbReference>
<dbReference type="Proteomes" id="UP000278886">
    <property type="component" value="Chromosome"/>
</dbReference>
<proteinExistence type="predicted"/>
<dbReference type="AlphaFoldDB" id="A0A387B7I1"/>
<organism evidence="3 4">
    <name type="scientific">Protaetiibacter intestinalis</name>
    <dbReference type="NCBI Taxonomy" id="2419774"/>
    <lineage>
        <taxon>Bacteria</taxon>
        <taxon>Bacillati</taxon>
        <taxon>Actinomycetota</taxon>
        <taxon>Actinomycetes</taxon>
        <taxon>Micrococcales</taxon>
        <taxon>Microbacteriaceae</taxon>
        <taxon>Protaetiibacter</taxon>
    </lineage>
</organism>
<sequence>MTPLDDLFPGYDSVVVPTSAGAISARVGGSGSPVLLIHGHPQTGVMYHRLAPRLAVSHTVVVPDLPGYGESEAREPDAAHGPYDKRSMGNALVEVMHSLGHDRFAVIGHDRGGRVAYRLTLDHPENVTKLSVLDIVPTLEVWDSWDRERGMQLYHWTMLAQQSPIPETLLKDSSVDWLNLILSWGTTGTFGDYSVFDERALDHYRAFIRQPDRIRAICEDYRAGATTDTEHDEADRAAGKMIQAPVLVLWGVRGVPANHDVTPVDIWRRWAVDVRGEALRCGHFLPEEAPEATAEPLLRFLSD</sequence>
<dbReference type="KEGG" id="lyd:D7I47_14025"/>
<evidence type="ECO:0000313" key="3">
    <source>
        <dbReference type="EMBL" id="AYF99622.1"/>
    </source>
</evidence>
<dbReference type="Gene3D" id="3.40.50.1820">
    <property type="entry name" value="alpha/beta hydrolase"/>
    <property type="match status" value="1"/>
</dbReference>
<gene>
    <name evidence="3" type="ORF">D7I47_14025</name>
</gene>
<dbReference type="InterPro" id="IPR000639">
    <property type="entry name" value="Epox_hydrolase-like"/>
</dbReference>
<keyword evidence="1 3" id="KW-0378">Hydrolase</keyword>
<feature type="domain" description="AB hydrolase-1" evidence="2">
    <location>
        <begin position="33"/>
        <end position="251"/>
    </location>
</feature>
<accession>A0A387B7I1</accession>
<evidence type="ECO:0000256" key="1">
    <source>
        <dbReference type="ARBA" id="ARBA00022801"/>
    </source>
</evidence>